<proteinExistence type="predicted"/>
<reference evidence="1" key="1">
    <citation type="submission" date="2021-06" db="EMBL/GenBank/DDBJ databases">
        <authorList>
            <person name="Kallberg Y."/>
            <person name="Tangrot J."/>
            <person name="Rosling A."/>
        </authorList>
    </citation>
    <scope>NUCLEOTIDE SEQUENCE</scope>
    <source>
        <strain evidence="1">IA702</strain>
    </source>
</reference>
<dbReference type="Proteomes" id="UP000789572">
    <property type="component" value="Unassembled WGS sequence"/>
</dbReference>
<evidence type="ECO:0000313" key="1">
    <source>
        <dbReference type="EMBL" id="CAG8475191.1"/>
    </source>
</evidence>
<gene>
    <name evidence="1" type="ORF">POCULU_LOCUS1246</name>
</gene>
<name>A0A9N8Z7V8_9GLOM</name>
<protein>
    <submittedName>
        <fullName evidence="1">6973_t:CDS:1</fullName>
    </submittedName>
</protein>
<dbReference type="EMBL" id="CAJVPJ010000089">
    <property type="protein sequence ID" value="CAG8475191.1"/>
    <property type="molecule type" value="Genomic_DNA"/>
</dbReference>
<evidence type="ECO:0000313" key="2">
    <source>
        <dbReference type="Proteomes" id="UP000789572"/>
    </source>
</evidence>
<comment type="caution">
    <text evidence="1">The sequence shown here is derived from an EMBL/GenBank/DDBJ whole genome shotgun (WGS) entry which is preliminary data.</text>
</comment>
<keyword evidence="2" id="KW-1185">Reference proteome</keyword>
<accession>A0A9N8Z7V8</accession>
<sequence length="195" mass="22603">MQQKPPVSDNELNEELANNFPKFFLEDLTHFHRLKKPTIMTGIATKDVDITIVNREFLEEVHEILRKLVDATDLTPFSDEEITNFLNETRKSKLPIGTEDRDISTSEFEILGNKKAKYKKDYEIELLVHQKAMVDQAITIKEKIAKSENYKDFENDGENINPLLQKIGKLDDKLLPGELKNTTLSRVFEERKLVV</sequence>
<organism evidence="1 2">
    <name type="scientific">Paraglomus occultum</name>
    <dbReference type="NCBI Taxonomy" id="144539"/>
    <lineage>
        <taxon>Eukaryota</taxon>
        <taxon>Fungi</taxon>
        <taxon>Fungi incertae sedis</taxon>
        <taxon>Mucoromycota</taxon>
        <taxon>Glomeromycotina</taxon>
        <taxon>Glomeromycetes</taxon>
        <taxon>Paraglomerales</taxon>
        <taxon>Paraglomeraceae</taxon>
        <taxon>Paraglomus</taxon>
    </lineage>
</organism>
<dbReference type="AlphaFoldDB" id="A0A9N8Z7V8"/>